<dbReference type="InterPro" id="IPR051024">
    <property type="entry name" value="GlcNAc_Chitin_IntDeg"/>
</dbReference>
<dbReference type="Pfam" id="PF03067">
    <property type="entry name" value="LPMO_10"/>
    <property type="match status" value="1"/>
</dbReference>
<dbReference type="Gene3D" id="3.30.70.2150">
    <property type="match status" value="1"/>
</dbReference>
<evidence type="ECO:0000256" key="4">
    <source>
        <dbReference type="SAM" id="SignalP"/>
    </source>
</evidence>
<name>A0A0N7H014_PSEFL</name>
<protein>
    <submittedName>
        <fullName evidence="7">Multidrug transporter</fullName>
    </submittedName>
</protein>
<dbReference type="Gene3D" id="2.70.50.50">
    <property type="entry name" value="chitin-binding protein cbp21"/>
    <property type="match status" value="1"/>
</dbReference>
<feature type="domain" description="Chitin-binding type-4" evidence="5">
    <location>
        <begin position="33"/>
        <end position="206"/>
    </location>
</feature>
<sequence length="489" mass="52758">MKNTIFKGGALTGCASSLTLLAALLSSQHVAAHGYLNEPPSRAFLCQKGLNKDCGGAQYEPQSVGETFKGFPNGVGGAPGQGPIDGKIASGGIAMFSAVDAQSATRWHLTEIKDRSLDFDWKYTAAHPATKHEYFITKNGWNPNEPLKRASFDTTPFCFVDGGNVLPVSGDKHACVIPDDKTGHHVILGIWTVGDTAAAFHNVVDVNILAEAALPGGWNSVGAITPATTLIGGDKVKARAFTHSGESAQYSVEITVDNADEGKPENWSFKLAEQINKTQTLIKAGIRDEQGNIEPVKGVNKLYARKESSITRYEVALDMQEDTGARMEFGGLAPEHELVKGVGKVAVPIVNNRTMIIEATIFDDSNKQVGFTRQQVAAQSNTVLSVDVRSAPGKHGVKLVGTTEDGRTTRQAFEETQFTGEGGAQEHDFEFPNNVRQYTAGTKVLQPKNGLVYECKPFPYSGYCMQYSETAQGFEPGYGSDWTMAWDQK</sequence>
<dbReference type="OrthoDB" id="3675244at2"/>
<dbReference type="Pfam" id="PF18416">
    <property type="entry name" value="GbpA_2"/>
    <property type="match status" value="1"/>
</dbReference>
<feature type="signal peptide" evidence="4">
    <location>
        <begin position="1"/>
        <end position="31"/>
    </location>
</feature>
<gene>
    <name evidence="7" type="ORF">AO353_12530</name>
</gene>
<dbReference type="GO" id="GO:0008061">
    <property type="term" value="F:chitin binding"/>
    <property type="evidence" value="ECO:0007669"/>
    <property type="project" value="UniProtKB-KW"/>
</dbReference>
<evidence type="ECO:0000259" key="6">
    <source>
        <dbReference type="Pfam" id="PF18416"/>
    </source>
</evidence>
<reference evidence="7 8" key="2">
    <citation type="journal article" date="2018" name="Nature">
        <title>Mutant phenotypes for thousands of bacterial genes of unknown function.</title>
        <authorList>
            <person name="Price M.N."/>
            <person name="Wetmore K.M."/>
            <person name="Waters R.J."/>
            <person name="Callaghan M."/>
            <person name="Ray J."/>
            <person name="Liu H."/>
            <person name="Kuehl J.V."/>
            <person name="Melnyk R.A."/>
            <person name="Lamson J.S."/>
            <person name="Suh Y."/>
            <person name="Carlson H.K."/>
            <person name="Esquivel Z."/>
            <person name="Sadeeshkumar H."/>
            <person name="Chakraborty R."/>
            <person name="Zane G.M."/>
            <person name="Rubin B.E."/>
            <person name="Wall J.D."/>
            <person name="Visel A."/>
            <person name="Bristow J."/>
            <person name="Blow M.J."/>
            <person name="Arkin A.P."/>
            <person name="Deutschbauer A.M."/>
        </authorList>
    </citation>
    <scope>NUCLEOTIDE SEQUENCE [LARGE SCALE GENOMIC DNA]</scope>
    <source>
        <strain evidence="7 8">FW300-N2E3</strain>
    </source>
</reference>
<proteinExistence type="predicted"/>
<dbReference type="EMBL" id="CP012830">
    <property type="protein sequence ID" value="ALI01868.1"/>
    <property type="molecule type" value="Genomic_DNA"/>
</dbReference>
<evidence type="ECO:0000256" key="3">
    <source>
        <dbReference type="ARBA" id="ARBA00022729"/>
    </source>
</evidence>
<dbReference type="NCBIfam" id="NF009690">
    <property type="entry name" value="PRK13211.1"/>
    <property type="match status" value="1"/>
</dbReference>
<dbReference type="InterPro" id="IPR041029">
    <property type="entry name" value="GbpA_2"/>
</dbReference>
<keyword evidence="3 4" id="KW-0732">Signal</keyword>
<dbReference type="RefSeq" id="WP_054595238.1">
    <property type="nucleotide sequence ID" value="NZ_CP012830.1"/>
</dbReference>
<evidence type="ECO:0000313" key="7">
    <source>
        <dbReference type="EMBL" id="ALI01868.1"/>
    </source>
</evidence>
<accession>A0A0N7H014</accession>
<dbReference type="PANTHER" id="PTHR34823:SF1">
    <property type="entry name" value="CHITIN-BINDING TYPE-4 DOMAIN-CONTAINING PROTEIN"/>
    <property type="match status" value="1"/>
</dbReference>
<dbReference type="AlphaFoldDB" id="A0A0N7H014"/>
<evidence type="ECO:0000256" key="2">
    <source>
        <dbReference type="ARBA" id="ARBA00022669"/>
    </source>
</evidence>
<dbReference type="Gene3D" id="2.60.40.2550">
    <property type="match status" value="1"/>
</dbReference>
<dbReference type="InterPro" id="IPR004302">
    <property type="entry name" value="Cellulose/chitin-bd_N"/>
</dbReference>
<dbReference type="SUPFAM" id="SSF81296">
    <property type="entry name" value="E set domains"/>
    <property type="match status" value="1"/>
</dbReference>
<feature type="chain" id="PRO_5006012338" evidence="4">
    <location>
        <begin position="32"/>
        <end position="489"/>
    </location>
</feature>
<evidence type="ECO:0000313" key="8">
    <source>
        <dbReference type="Proteomes" id="UP000066487"/>
    </source>
</evidence>
<evidence type="ECO:0000256" key="1">
    <source>
        <dbReference type="ARBA" id="ARBA00022525"/>
    </source>
</evidence>
<dbReference type="Proteomes" id="UP000066487">
    <property type="component" value="Chromosome"/>
</dbReference>
<keyword evidence="1" id="KW-0964">Secreted</keyword>
<dbReference type="PANTHER" id="PTHR34823">
    <property type="entry name" value="GLCNAC-BINDING PROTEIN A"/>
    <property type="match status" value="1"/>
</dbReference>
<dbReference type="InterPro" id="IPR014756">
    <property type="entry name" value="Ig_E-set"/>
</dbReference>
<dbReference type="CDD" id="cd21177">
    <property type="entry name" value="LPMO_AA10"/>
    <property type="match status" value="1"/>
</dbReference>
<evidence type="ECO:0000259" key="5">
    <source>
        <dbReference type="Pfam" id="PF03067"/>
    </source>
</evidence>
<reference evidence="8" key="1">
    <citation type="submission" date="2015-09" db="EMBL/GenBank/DDBJ databases">
        <title>Whole genome sequence of Pseudomonas fluorescens FW300-N2E3.</title>
        <authorList>
            <person name="Ray J."/>
            <person name="Melnyk R."/>
            <person name="Deutschbauer A."/>
        </authorList>
    </citation>
    <scope>NUCLEOTIDE SEQUENCE [LARGE SCALE GENOMIC DNA]</scope>
    <source>
        <strain evidence="8">FW300-N2E3</strain>
    </source>
</reference>
<feature type="domain" description="N-acetylglucosamine binding protein A" evidence="6">
    <location>
        <begin position="218"/>
        <end position="315"/>
    </location>
</feature>
<organism evidence="7 8">
    <name type="scientific">Pseudomonas fluorescens</name>
    <dbReference type="NCBI Taxonomy" id="294"/>
    <lineage>
        <taxon>Bacteria</taxon>
        <taxon>Pseudomonadati</taxon>
        <taxon>Pseudomonadota</taxon>
        <taxon>Gammaproteobacteria</taxon>
        <taxon>Pseudomonadales</taxon>
        <taxon>Pseudomonadaceae</taxon>
        <taxon>Pseudomonas</taxon>
    </lineage>
</organism>
<keyword evidence="2" id="KW-0147">Chitin-binding</keyword>